<dbReference type="GO" id="GO:0016020">
    <property type="term" value="C:membrane"/>
    <property type="evidence" value="ECO:0007669"/>
    <property type="project" value="UniProtKB-SubCell"/>
</dbReference>
<comment type="similarity">
    <text evidence="2">Belongs to the LemA family.</text>
</comment>
<dbReference type="InterPro" id="IPR023353">
    <property type="entry name" value="LemA-like_dom_sf"/>
</dbReference>
<comment type="subcellular location">
    <subcellularLocation>
        <location evidence="1">Membrane</location>
        <topology evidence="1">Single-pass membrane protein</topology>
    </subcellularLocation>
</comment>
<evidence type="ECO:0000313" key="7">
    <source>
        <dbReference type="EMBL" id="MBD2845530.1"/>
    </source>
</evidence>
<dbReference type="Gene3D" id="1.20.1440.20">
    <property type="entry name" value="LemA-like domain"/>
    <property type="match status" value="1"/>
</dbReference>
<proteinExistence type="inferred from homology"/>
<dbReference type="SUPFAM" id="SSF140478">
    <property type="entry name" value="LemA-like"/>
    <property type="match status" value="1"/>
</dbReference>
<dbReference type="Proteomes" id="UP000621560">
    <property type="component" value="Unassembled WGS sequence"/>
</dbReference>
<evidence type="ECO:0000256" key="5">
    <source>
        <dbReference type="ARBA" id="ARBA00023136"/>
    </source>
</evidence>
<dbReference type="PANTHER" id="PTHR34478:SF1">
    <property type="entry name" value="PROTEIN LEMA"/>
    <property type="match status" value="1"/>
</dbReference>
<keyword evidence="3 6" id="KW-0812">Transmembrane</keyword>
<evidence type="ECO:0000256" key="2">
    <source>
        <dbReference type="ARBA" id="ARBA00008854"/>
    </source>
</evidence>
<name>A0A927BTS1_9BACL</name>
<dbReference type="AlphaFoldDB" id="A0A927BTS1"/>
<evidence type="ECO:0000256" key="3">
    <source>
        <dbReference type="ARBA" id="ARBA00022692"/>
    </source>
</evidence>
<keyword evidence="4 6" id="KW-1133">Transmembrane helix</keyword>
<accession>A0A927BTS1</accession>
<keyword evidence="8" id="KW-1185">Reference proteome</keyword>
<protein>
    <submittedName>
        <fullName evidence="7">LemA family protein</fullName>
    </submittedName>
</protein>
<dbReference type="InterPro" id="IPR007156">
    <property type="entry name" value="MamQ_LemA"/>
</dbReference>
<comment type="caution">
    <text evidence="7">The sequence shown here is derived from an EMBL/GenBank/DDBJ whole genome shotgun (WGS) entry which is preliminary data.</text>
</comment>
<keyword evidence="5 6" id="KW-0472">Membrane</keyword>
<dbReference type="RefSeq" id="WP_190917198.1">
    <property type="nucleotide sequence ID" value="NZ_JACXIZ010000016.1"/>
</dbReference>
<dbReference type="PANTHER" id="PTHR34478">
    <property type="entry name" value="PROTEIN LEMA"/>
    <property type="match status" value="1"/>
</dbReference>
<evidence type="ECO:0000313" key="8">
    <source>
        <dbReference type="Proteomes" id="UP000621560"/>
    </source>
</evidence>
<reference evidence="7" key="1">
    <citation type="submission" date="2020-09" db="EMBL/GenBank/DDBJ databases">
        <title>A novel bacterium of genus Paenibacillus, isolated from South China Sea.</title>
        <authorList>
            <person name="Huang H."/>
            <person name="Mo K."/>
            <person name="Hu Y."/>
        </authorList>
    </citation>
    <scope>NUCLEOTIDE SEQUENCE</scope>
    <source>
        <strain evidence="7">IB182496</strain>
    </source>
</reference>
<evidence type="ECO:0000256" key="1">
    <source>
        <dbReference type="ARBA" id="ARBA00004167"/>
    </source>
</evidence>
<evidence type="ECO:0000256" key="4">
    <source>
        <dbReference type="ARBA" id="ARBA00022989"/>
    </source>
</evidence>
<sequence>MVLAGIIVVCIIALYVIVKYNSLVGMRNRIKEAHGAIEVYLQQRFDALLKVAQAVVEYARYEADTLKEITALRAGADQQSAEAKLSAMEGLNQKLSAIVARAEDYPELNAGENYLHLQRTANDLEEKLSASRRTYNANVVAYNTAIASVPTNLFAGMLGFREQGLYEVEEAKKADVNLSELLQR</sequence>
<dbReference type="Pfam" id="PF04011">
    <property type="entry name" value="LemA"/>
    <property type="match status" value="1"/>
</dbReference>
<dbReference type="EMBL" id="JACXIZ010000016">
    <property type="protein sequence ID" value="MBD2845530.1"/>
    <property type="molecule type" value="Genomic_DNA"/>
</dbReference>
<organism evidence="7 8">
    <name type="scientific">Paenibacillus sabuli</name>
    <dbReference type="NCBI Taxonomy" id="2772509"/>
    <lineage>
        <taxon>Bacteria</taxon>
        <taxon>Bacillati</taxon>
        <taxon>Bacillota</taxon>
        <taxon>Bacilli</taxon>
        <taxon>Bacillales</taxon>
        <taxon>Paenibacillaceae</taxon>
        <taxon>Paenibacillus</taxon>
    </lineage>
</organism>
<feature type="transmembrane region" description="Helical" evidence="6">
    <location>
        <begin position="6"/>
        <end position="24"/>
    </location>
</feature>
<gene>
    <name evidence="7" type="ORF">IDH44_10045</name>
</gene>
<evidence type="ECO:0000256" key="6">
    <source>
        <dbReference type="SAM" id="Phobius"/>
    </source>
</evidence>